<dbReference type="InterPro" id="IPR000990">
    <property type="entry name" value="Innexin"/>
</dbReference>
<dbReference type="Pfam" id="PF00876">
    <property type="entry name" value="Innexin"/>
    <property type="match status" value="1"/>
</dbReference>
<evidence type="ECO:0000256" key="8">
    <source>
        <dbReference type="ARBA" id="ARBA00022989"/>
    </source>
</evidence>
<evidence type="ECO:0000256" key="11">
    <source>
        <dbReference type="ARBA" id="ARBA00023303"/>
    </source>
</evidence>
<reference evidence="13" key="1">
    <citation type="journal article" date="2018" name="Biosci. Biotechnol. Biochem.">
        <title>Polysaccharide hydrolase of the hadal zone amphipods Hirondellea gigas.</title>
        <authorList>
            <person name="Kobayashi H."/>
            <person name="Nagahama T."/>
            <person name="Arai W."/>
            <person name="Sasagawa Y."/>
            <person name="Umeda M."/>
            <person name="Hayashi T."/>
            <person name="Nikaido I."/>
            <person name="Watanabe H."/>
            <person name="Oguri K."/>
            <person name="Kitazato H."/>
            <person name="Fujioka K."/>
            <person name="Kido Y."/>
            <person name="Takami H."/>
        </authorList>
    </citation>
    <scope>NUCLEOTIDE SEQUENCE</scope>
    <source>
        <tissue evidence="13">Whole body</tissue>
    </source>
</reference>
<evidence type="ECO:0000256" key="4">
    <source>
        <dbReference type="ARBA" id="ARBA00022475"/>
    </source>
</evidence>
<name>A0A2P2I4A3_9CRUS</name>
<feature type="transmembrane region" description="Helical" evidence="12">
    <location>
        <begin position="267"/>
        <end position="288"/>
    </location>
</feature>
<accession>A0A2P2I4A3</accession>
<proteinExistence type="evidence at transcript level"/>
<keyword evidence="8 12" id="KW-1133">Transmembrane helix</keyword>
<evidence type="ECO:0000313" key="13">
    <source>
        <dbReference type="EMBL" id="LAB68848.1"/>
    </source>
</evidence>
<evidence type="ECO:0000256" key="7">
    <source>
        <dbReference type="ARBA" id="ARBA00022949"/>
    </source>
</evidence>
<keyword evidence="10 12" id="KW-0472">Membrane</keyword>
<keyword evidence="6" id="KW-0303">Gap junction</keyword>
<keyword evidence="3 12" id="KW-0813">Transport</keyword>
<keyword evidence="5 12" id="KW-0812">Transmembrane</keyword>
<gene>
    <name evidence="12" type="primary">inx</name>
</gene>
<feature type="transmembrane region" description="Helical" evidence="12">
    <location>
        <begin position="59"/>
        <end position="76"/>
    </location>
</feature>
<dbReference type="GO" id="GO:0007602">
    <property type="term" value="P:phototransduction"/>
    <property type="evidence" value="ECO:0007669"/>
    <property type="project" value="TreeGrafter"/>
</dbReference>
<keyword evidence="4" id="KW-1003">Cell membrane</keyword>
<feature type="transmembrane region" description="Helical" evidence="12">
    <location>
        <begin position="176"/>
        <end position="197"/>
    </location>
</feature>
<sequence>MLKYLAVAKILKKHKPSVDNAVLHLHYRFTFLIFVISSAFVTAKEFFGAPIDCLPIKSVPTGILNVYCFIMAIFSVPKHYDKVIGDGVPYHGIGPQLEDDELVYHAYYQWVPLVLFLQAMLFYIPRFIWKQAEGGLFDVILGGLNEPLLGNKEKRLKKHRILCDYMLKNMRMHTAWAWRFFACEMLAFVIVVGNIFFTDYFLGGTFLTYGTDVINFVDMDAEDRIDPMTRLFPTVAKCNFRAFGPSGTVEVYDTMCILAVNIITQKIYILIWFWLIALAAITGGWLIIRAATIVSKDVRGRMLQYRGRVAGPEQVALIQKHCDLGDWFLLYQLGRAIEPTIYAEFLKELAKELENTPPRDETNPMLSN</sequence>
<evidence type="ECO:0000256" key="9">
    <source>
        <dbReference type="ARBA" id="ARBA00023065"/>
    </source>
</evidence>
<dbReference type="AlphaFoldDB" id="A0A2P2I4A3"/>
<keyword evidence="7" id="KW-0965">Cell junction</keyword>
<dbReference type="GO" id="GO:0005921">
    <property type="term" value="C:gap junction"/>
    <property type="evidence" value="ECO:0007669"/>
    <property type="project" value="UniProtKB-SubCell"/>
</dbReference>
<dbReference type="GO" id="GO:0005243">
    <property type="term" value="F:gap junction channel activity"/>
    <property type="evidence" value="ECO:0007669"/>
    <property type="project" value="TreeGrafter"/>
</dbReference>
<evidence type="ECO:0000256" key="2">
    <source>
        <dbReference type="ARBA" id="ARBA00004651"/>
    </source>
</evidence>
<dbReference type="PANTHER" id="PTHR11893">
    <property type="entry name" value="INNEXIN"/>
    <property type="match status" value="1"/>
</dbReference>
<keyword evidence="9 12" id="KW-0406">Ion transport</keyword>
<evidence type="ECO:0000256" key="10">
    <source>
        <dbReference type="ARBA" id="ARBA00023136"/>
    </source>
</evidence>
<keyword evidence="11 12" id="KW-0407">Ion channel</keyword>
<organism evidence="13">
    <name type="scientific">Hirondellea gigas</name>
    <dbReference type="NCBI Taxonomy" id="1518452"/>
    <lineage>
        <taxon>Eukaryota</taxon>
        <taxon>Metazoa</taxon>
        <taxon>Ecdysozoa</taxon>
        <taxon>Arthropoda</taxon>
        <taxon>Crustacea</taxon>
        <taxon>Multicrustacea</taxon>
        <taxon>Malacostraca</taxon>
        <taxon>Eumalacostraca</taxon>
        <taxon>Peracarida</taxon>
        <taxon>Amphipoda</taxon>
        <taxon>Amphilochidea</taxon>
        <taxon>Lysianassida</taxon>
        <taxon>Lysianassidira</taxon>
        <taxon>Lysianassoidea</taxon>
        <taxon>Lysianassidae</taxon>
        <taxon>Hirondellea</taxon>
    </lineage>
</organism>
<evidence type="ECO:0000256" key="5">
    <source>
        <dbReference type="ARBA" id="ARBA00022692"/>
    </source>
</evidence>
<dbReference type="EMBL" id="IACF01003224">
    <property type="protein sequence ID" value="LAB68848.1"/>
    <property type="molecule type" value="mRNA"/>
</dbReference>
<evidence type="ECO:0000256" key="3">
    <source>
        <dbReference type="ARBA" id="ARBA00022448"/>
    </source>
</evidence>
<dbReference type="GO" id="GO:0005886">
    <property type="term" value="C:plasma membrane"/>
    <property type="evidence" value="ECO:0007669"/>
    <property type="project" value="UniProtKB-SubCell"/>
</dbReference>
<dbReference type="GO" id="GO:0034220">
    <property type="term" value="P:monoatomic ion transmembrane transport"/>
    <property type="evidence" value="ECO:0007669"/>
    <property type="project" value="UniProtKB-KW"/>
</dbReference>
<evidence type="ECO:0000256" key="6">
    <source>
        <dbReference type="ARBA" id="ARBA00022868"/>
    </source>
</evidence>
<comment type="similarity">
    <text evidence="12">Belongs to the pannexin family.</text>
</comment>
<evidence type="ECO:0000256" key="1">
    <source>
        <dbReference type="ARBA" id="ARBA00004610"/>
    </source>
</evidence>
<dbReference type="PANTHER" id="PTHR11893:SF38">
    <property type="entry name" value="INNEXIN INX7"/>
    <property type="match status" value="1"/>
</dbReference>
<comment type="subcellular location">
    <subcellularLocation>
        <location evidence="1">Cell junction</location>
        <location evidence="1">Gap junction</location>
    </subcellularLocation>
    <subcellularLocation>
        <location evidence="2 12">Cell membrane</location>
        <topology evidence="2 12">Multi-pass membrane protein</topology>
    </subcellularLocation>
</comment>
<comment type="function">
    <text evidence="12">Structural component of the gap junctions.</text>
</comment>
<protein>
    <recommendedName>
        <fullName evidence="12">Innexin</fullName>
    </recommendedName>
</protein>
<feature type="transmembrane region" description="Helical" evidence="12">
    <location>
        <begin position="25"/>
        <end position="47"/>
    </location>
</feature>
<dbReference type="PROSITE" id="PS51013">
    <property type="entry name" value="PANNEXIN"/>
    <property type="match status" value="1"/>
</dbReference>
<dbReference type="PRINTS" id="PR01262">
    <property type="entry name" value="INNEXIN"/>
</dbReference>
<evidence type="ECO:0000256" key="12">
    <source>
        <dbReference type="RuleBase" id="RU010713"/>
    </source>
</evidence>